<keyword evidence="1" id="KW-0732">Signal</keyword>
<feature type="signal peptide" evidence="1">
    <location>
        <begin position="1"/>
        <end position="22"/>
    </location>
</feature>
<dbReference type="GeneID" id="43594095"/>
<dbReference type="EMBL" id="NPIC01000001">
    <property type="protein sequence ID" value="RDL41267.1"/>
    <property type="molecule type" value="Genomic_DNA"/>
</dbReference>
<sequence length="160" mass="17623">MAPIRWWPLVVFFGALFPPTSANECVFQEILVVHNQLELDAGTHGCTSINGSIYVETDFAGPLTLSDISSIFGRFYVLDGIRSRTGLDPAVNTGLTTFEIKDLQQIDTLGIYDAVALRSISLPQLTSVNDLYVEGYKMDTLDLPSLTSANWLRLYGNIST</sequence>
<evidence type="ECO:0000256" key="1">
    <source>
        <dbReference type="SAM" id="SignalP"/>
    </source>
</evidence>
<dbReference type="RefSeq" id="XP_031873923.1">
    <property type="nucleotide sequence ID" value="XM_032009869.1"/>
</dbReference>
<dbReference type="OrthoDB" id="536881at2759"/>
<evidence type="ECO:0000313" key="2">
    <source>
        <dbReference type="EMBL" id="RDL41267.1"/>
    </source>
</evidence>
<feature type="chain" id="PRO_5016843994" evidence="1">
    <location>
        <begin position="23"/>
        <end position="160"/>
    </location>
</feature>
<dbReference type="AlphaFoldDB" id="A0A370U0G7"/>
<keyword evidence="3" id="KW-1185">Reference proteome</keyword>
<name>A0A370U0G7_9HELO</name>
<dbReference type="Proteomes" id="UP000254866">
    <property type="component" value="Unassembled WGS sequence"/>
</dbReference>
<comment type="caution">
    <text evidence="2">The sequence shown here is derived from an EMBL/GenBank/DDBJ whole genome shotgun (WGS) entry which is preliminary data.</text>
</comment>
<gene>
    <name evidence="2" type="ORF">BP5553_01246</name>
</gene>
<dbReference type="SUPFAM" id="SSF52058">
    <property type="entry name" value="L domain-like"/>
    <property type="match status" value="1"/>
</dbReference>
<organism evidence="2 3">
    <name type="scientific">Venustampulla echinocandica</name>
    <dbReference type="NCBI Taxonomy" id="2656787"/>
    <lineage>
        <taxon>Eukaryota</taxon>
        <taxon>Fungi</taxon>
        <taxon>Dikarya</taxon>
        <taxon>Ascomycota</taxon>
        <taxon>Pezizomycotina</taxon>
        <taxon>Leotiomycetes</taxon>
        <taxon>Helotiales</taxon>
        <taxon>Pleuroascaceae</taxon>
        <taxon>Venustampulla</taxon>
    </lineage>
</organism>
<protein>
    <submittedName>
        <fullName evidence="2">Uncharacterized protein</fullName>
    </submittedName>
</protein>
<proteinExistence type="predicted"/>
<reference evidence="2 3" key="1">
    <citation type="journal article" date="2018" name="IMA Fungus">
        <title>IMA Genome-F 9: Draft genome sequence of Annulohypoxylon stygium, Aspergillus mulundensis, Berkeleyomyces basicola (syn. Thielaviopsis basicola), Ceratocystis smalleyi, two Cercospora beticola strains, Coleophoma cylindrospora, Fusarium fracticaudum, Phialophora cf. hyalina, and Morchella septimelata.</title>
        <authorList>
            <person name="Wingfield B.D."/>
            <person name="Bills G.F."/>
            <person name="Dong Y."/>
            <person name="Huang W."/>
            <person name="Nel W.J."/>
            <person name="Swalarsk-Parry B.S."/>
            <person name="Vaghefi N."/>
            <person name="Wilken P.M."/>
            <person name="An Z."/>
            <person name="de Beer Z.W."/>
            <person name="De Vos L."/>
            <person name="Chen L."/>
            <person name="Duong T.A."/>
            <person name="Gao Y."/>
            <person name="Hammerbacher A."/>
            <person name="Kikkert J.R."/>
            <person name="Li Y."/>
            <person name="Li H."/>
            <person name="Li K."/>
            <person name="Li Q."/>
            <person name="Liu X."/>
            <person name="Ma X."/>
            <person name="Naidoo K."/>
            <person name="Pethybridge S.J."/>
            <person name="Sun J."/>
            <person name="Steenkamp E.T."/>
            <person name="van der Nest M.A."/>
            <person name="van Wyk S."/>
            <person name="Wingfield M.J."/>
            <person name="Xiong C."/>
            <person name="Yue Q."/>
            <person name="Zhang X."/>
        </authorList>
    </citation>
    <scope>NUCLEOTIDE SEQUENCE [LARGE SCALE GENOMIC DNA]</scope>
    <source>
        <strain evidence="2 3">BP 5553</strain>
    </source>
</reference>
<evidence type="ECO:0000313" key="3">
    <source>
        <dbReference type="Proteomes" id="UP000254866"/>
    </source>
</evidence>
<accession>A0A370U0G7</accession>